<name>A0A138ANZ6_9ACTN</name>
<dbReference type="AlphaFoldDB" id="A0A138ANZ6"/>
<gene>
    <name evidence="3" type="ORF">AXK60_24190</name>
    <name evidence="2" type="ORF">AXK61_13100</name>
</gene>
<evidence type="ECO:0000313" key="3">
    <source>
        <dbReference type="EMBL" id="KXP12161.1"/>
    </source>
</evidence>
<feature type="transmembrane region" description="Helical" evidence="1">
    <location>
        <begin position="27"/>
        <end position="50"/>
    </location>
</feature>
<evidence type="ECO:0000313" key="4">
    <source>
        <dbReference type="Proteomes" id="UP000070258"/>
    </source>
</evidence>
<dbReference type="RefSeq" id="WP_068570842.1">
    <property type="nucleotide sequence ID" value="NZ_LSRE01000002.1"/>
</dbReference>
<dbReference type="OrthoDB" id="5196985at2"/>
<keyword evidence="1" id="KW-0812">Transmembrane</keyword>
<keyword evidence="1" id="KW-1133">Transmembrane helix</keyword>
<evidence type="ECO:0000313" key="5">
    <source>
        <dbReference type="Proteomes" id="UP000070409"/>
    </source>
</evidence>
<keyword evidence="1" id="KW-0472">Membrane</keyword>
<evidence type="ECO:0000313" key="2">
    <source>
        <dbReference type="EMBL" id="KXP00935.1"/>
    </source>
</evidence>
<dbReference type="Proteomes" id="UP000070409">
    <property type="component" value="Unassembled WGS sequence"/>
</dbReference>
<reference evidence="4" key="1">
    <citation type="submission" date="2016-02" db="EMBL/GenBank/DDBJ databases">
        <authorList>
            <person name="Wen L."/>
            <person name="He K."/>
            <person name="Yang H."/>
        </authorList>
    </citation>
    <scope>NUCLEOTIDE SEQUENCE [LARGE SCALE GENOMIC DNA]</scope>
    <source>
        <strain evidence="4">JCM 15929</strain>
    </source>
</reference>
<feature type="transmembrane region" description="Helical" evidence="1">
    <location>
        <begin position="70"/>
        <end position="93"/>
    </location>
</feature>
<dbReference type="EMBL" id="LSRE01000002">
    <property type="protein sequence ID" value="KXP00935.1"/>
    <property type="molecule type" value="Genomic_DNA"/>
</dbReference>
<evidence type="ECO:0000256" key="1">
    <source>
        <dbReference type="SAM" id="Phobius"/>
    </source>
</evidence>
<accession>A0A138ANZ6</accession>
<keyword evidence="5" id="KW-1185">Reference proteome</keyword>
<dbReference type="EMBL" id="LSRF01000015">
    <property type="protein sequence ID" value="KXP12161.1"/>
    <property type="molecule type" value="Genomic_DNA"/>
</dbReference>
<organism evidence="3 4">
    <name type="scientific">Tsukamurella pseudospumae</name>
    <dbReference type="NCBI Taxonomy" id="239498"/>
    <lineage>
        <taxon>Bacteria</taxon>
        <taxon>Bacillati</taxon>
        <taxon>Actinomycetota</taxon>
        <taxon>Actinomycetes</taxon>
        <taxon>Mycobacteriales</taxon>
        <taxon>Tsukamurellaceae</taxon>
        <taxon>Tsukamurella</taxon>
    </lineage>
</organism>
<dbReference type="STRING" id="239498.AXK60_24190"/>
<dbReference type="Proteomes" id="UP000070258">
    <property type="component" value="Unassembled WGS sequence"/>
</dbReference>
<comment type="caution">
    <text evidence="3">The sequence shown here is derived from an EMBL/GenBank/DDBJ whole genome shotgun (WGS) entry which is preliminary data.</text>
</comment>
<sequence length="100" mass="10146">MTNDDTGSAPAEKAERSILALLFDIRAIIAALLGIYGVLLLVAGIAPGFAEAGAKHFQHTPDRADMSAGSAGNLWVGGALVLVAAAFAVWALIGSRRAGS</sequence>
<protein>
    <submittedName>
        <fullName evidence="3">Uncharacterized protein</fullName>
    </submittedName>
</protein>
<reference evidence="3" key="2">
    <citation type="submission" date="2016-02" db="EMBL/GenBank/DDBJ databases">
        <authorList>
            <person name="Teng J.L."/>
            <person name="Yang Y."/>
            <person name="Huang Y."/>
            <person name="Guo F."/>
            <person name="Wei W."/>
            <person name="Chen J.H."/>
            <person name="Wong S.Y."/>
            <person name="Lau S.K."/>
            <person name="Woo P.C."/>
        </authorList>
    </citation>
    <scope>NUCLEOTIDE SEQUENCE</scope>
    <source>
        <strain evidence="3">JCM 15929</strain>
    </source>
</reference>
<reference evidence="2 5" key="3">
    <citation type="submission" date="2016-02" db="EMBL/GenBank/DDBJ databases">
        <authorList>
            <person name="Teng J.L."/>
            <person name="Tang Y."/>
            <person name="Huang Y."/>
            <person name="Guo F."/>
            <person name="Wei W."/>
            <person name="Chen J.H."/>
            <person name="Wong S.Y."/>
            <person name="Lau S.K."/>
            <person name="Woo P.C."/>
        </authorList>
    </citation>
    <scope>NUCLEOTIDE SEQUENCE [LARGE SCALE GENOMIC DNA]</scope>
    <source>
        <strain evidence="2 5">JCM 13375</strain>
    </source>
</reference>
<proteinExistence type="predicted"/>